<protein>
    <submittedName>
        <fullName evidence="1">Uncharacterized protein</fullName>
    </submittedName>
</protein>
<dbReference type="EMBL" id="CP096255">
    <property type="protein sequence ID" value="UPT91121.1"/>
    <property type="molecule type" value="Genomic_DNA"/>
</dbReference>
<reference evidence="1" key="2">
    <citation type="submission" date="2022-04" db="EMBL/GenBank/DDBJ databases">
        <authorList>
            <person name="Bromfield E.S.P."/>
            <person name="Cloutier S."/>
        </authorList>
    </citation>
    <scope>NUCLEOTIDE SEQUENCE</scope>
    <source>
        <strain evidence="1">1S5</strain>
    </source>
</reference>
<dbReference type="AlphaFoldDB" id="A0A8T5VFC7"/>
<accession>A0A8T5VFC7</accession>
<gene>
    <name evidence="1" type="ORF">HAP41_0000020655</name>
</gene>
<dbReference type="RefSeq" id="WP_166097230.1">
    <property type="nucleotide sequence ID" value="NZ_CP096255.1"/>
</dbReference>
<name>A0A8T5VFC7_9BRAD</name>
<reference evidence="1" key="1">
    <citation type="journal article" date="2017" name="Syst. Appl. Microbiol.">
        <title>Soybeans inoculated with root zone soils of Canadian native legumes harbour diverse and novel Bradyrhizobium spp. that possess agricultural potential.</title>
        <authorList>
            <person name="Bromfield E.S.P."/>
            <person name="Cloutier S."/>
            <person name="Tambong J.T."/>
            <person name="Tran Thi T.V."/>
        </authorList>
    </citation>
    <scope>NUCLEOTIDE SEQUENCE</scope>
    <source>
        <strain evidence="1">1S5</strain>
    </source>
</reference>
<sequence>MSDRIRSPLCVGLCSGNGWSDRRLKLKFVHGRLPLREVGGGIDHKFRPAIVTRRCACTRHRRLKIYSQSGESFQRLCETRPVADISITPIDEA</sequence>
<organism evidence="1 2">
    <name type="scientific">Bradyrhizobium barranii subsp. apii</name>
    <dbReference type="NCBI Taxonomy" id="2819348"/>
    <lineage>
        <taxon>Bacteria</taxon>
        <taxon>Pseudomonadati</taxon>
        <taxon>Pseudomonadota</taxon>
        <taxon>Alphaproteobacteria</taxon>
        <taxon>Hyphomicrobiales</taxon>
        <taxon>Nitrobacteraceae</taxon>
        <taxon>Bradyrhizobium</taxon>
        <taxon>Bradyrhizobium barranii</taxon>
    </lineage>
</organism>
<evidence type="ECO:0000313" key="1">
    <source>
        <dbReference type="EMBL" id="UPT91121.1"/>
    </source>
</evidence>
<evidence type="ECO:0000313" key="2">
    <source>
        <dbReference type="Proteomes" id="UP000551709"/>
    </source>
</evidence>
<proteinExistence type="predicted"/>
<dbReference type="Proteomes" id="UP000551709">
    <property type="component" value="Chromosome"/>
</dbReference>